<keyword evidence="2 4" id="KW-0472">Membrane</keyword>
<dbReference type="InterPro" id="IPR037066">
    <property type="entry name" value="Plug_dom_sf"/>
</dbReference>
<dbReference type="AlphaFoldDB" id="A0A1U9KN63"/>
<dbReference type="Gene3D" id="2.170.130.10">
    <property type="entry name" value="TonB-dependent receptor, plug domain"/>
    <property type="match status" value="1"/>
</dbReference>
<dbReference type="InterPro" id="IPR012910">
    <property type="entry name" value="Plug_dom"/>
</dbReference>
<evidence type="ECO:0000313" key="5">
    <source>
        <dbReference type="EMBL" id="AQS87233.1"/>
    </source>
</evidence>
<evidence type="ECO:0000256" key="3">
    <source>
        <dbReference type="ARBA" id="ARBA00023237"/>
    </source>
</evidence>
<protein>
    <submittedName>
        <fullName evidence="5">Uncharacterized protein</fullName>
    </submittedName>
</protein>
<dbReference type="GO" id="GO:0009279">
    <property type="term" value="C:cell outer membrane"/>
    <property type="evidence" value="ECO:0007669"/>
    <property type="project" value="UniProtKB-SubCell"/>
</dbReference>
<accession>A0A1U9KN63</accession>
<dbReference type="PANTHER" id="PTHR47234:SF2">
    <property type="entry name" value="TONB-DEPENDENT RECEPTOR"/>
    <property type="match status" value="1"/>
</dbReference>
<keyword evidence="3" id="KW-0998">Cell outer membrane</keyword>
<keyword evidence="6" id="KW-1185">Reference proteome</keyword>
<evidence type="ECO:0000256" key="4">
    <source>
        <dbReference type="RuleBase" id="RU003357"/>
    </source>
</evidence>
<organism evidence="5 6">
    <name type="scientific">Neoasaia chiangmaiensis</name>
    <dbReference type="NCBI Taxonomy" id="320497"/>
    <lineage>
        <taxon>Bacteria</taxon>
        <taxon>Pseudomonadati</taxon>
        <taxon>Pseudomonadota</taxon>
        <taxon>Alphaproteobacteria</taxon>
        <taxon>Acetobacterales</taxon>
        <taxon>Acetobacteraceae</taxon>
        <taxon>Neoasaia</taxon>
    </lineage>
</organism>
<gene>
    <name evidence="5" type="ORF">A0U93_03940</name>
</gene>
<name>A0A1U9KN63_9PROT</name>
<dbReference type="PANTHER" id="PTHR47234">
    <property type="match status" value="1"/>
</dbReference>
<evidence type="ECO:0000256" key="2">
    <source>
        <dbReference type="ARBA" id="ARBA00023136"/>
    </source>
</evidence>
<dbReference type="KEGG" id="nch:A0U93_03940"/>
<dbReference type="Pfam" id="PF00593">
    <property type="entry name" value="TonB_dep_Rec_b-barrel"/>
    <property type="match status" value="1"/>
</dbReference>
<dbReference type="Pfam" id="PF07715">
    <property type="entry name" value="Plug"/>
    <property type="match status" value="1"/>
</dbReference>
<evidence type="ECO:0000256" key="1">
    <source>
        <dbReference type="ARBA" id="ARBA00004442"/>
    </source>
</evidence>
<sequence>MFPTTTVDAEQMRKRGYNNLGMALMAENPAFATATNSPVGTQGSYGAGQFLPNMFNLGAQRTLSLVDGMRFVSDASSSMFGAVGGSPVDASVLPMSMVKKVDTMAIGGAPIYGSDAIAGTINYQLIDDFQGVRVNGQGGFTQRRDDGNYQLSLLTGTHFDHDRGSVVFDAEWNRQYALPVSSRSYWAGQNQQVYLQNPNANGKYQYVLGRNSRSTIYTTSGIPAVADGLPTYLGQNDVGVTNAAGQNLIFSHNGKSLIPFNPGTPSSDGIDAFGGNGYAQNAYGNIMSPWQRLNLTSIMKYDFTPHLHGKIEGFYQQGESVGASTSGYYNTALFGSAMVGPADPTTGNANGNLALSTSNPYLTSAERTTIVNALKANGSPTDTFYLARNSADYALDRFITDNRLFRFVGDLDGDFNLGHRNFVWKAIGTYGQSYSRTFQPEIVTQNYENALDATTNASGQIVCAPHTSSPLATVSSNCSPLNPFGVGQASRAATDYITASTSQTQLNAQFDIIANVQSKIATLPAGDIRYVLGYEHRREGFDFNPGAFEQGQDIGNGQYAPYGALIPVMPTSGAYHTHEAFGELDVPLVSPKMHMAGVYNLAAHGAARYVYNSATGGFVTYSAGGAYSPTRDITFKGNYTHALRAPSVMELYAPRGSSYDYGNDPCSTQFIDSGPNPATRAANCAKAGIPRGGFQSNINNYTVLGTASGNSHLRNETANSFEGGVLLTPRWVPGLSIQSMFTDVLLKHEIVSLGVQDLMDACYDSASYPNVNLSGQNVCNAFTRDSASHQITDFNDGYYNIAQSHMQALQSSLTYDLPLRRVGLPDTAGELVTTVNYVHYVNYTQTYLAASYTEYGSTAVPQDNFTANFNYYRGPFNFQWQMQYYGKSKYALNVLNNVYQNDTFKQYFMFNMSAGYQFAQHYNVNFSMNNVFDAKPQYPYVGSLQRYYDAVIGRSFNISVQAEF</sequence>
<reference evidence="5 6" key="1">
    <citation type="submission" date="2016-03" db="EMBL/GenBank/DDBJ databases">
        <title>Acetic acid bacteria sequencing.</title>
        <authorList>
            <person name="Brandt J."/>
            <person name="Jakob F."/>
            <person name="Vogel R.F."/>
        </authorList>
    </citation>
    <scope>NUCLEOTIDE SEQUENCE [LARGE SCALE GENOMIC DNA]</scope>
    <source>
        <strain evidence="5 6">NBRC 101099</strain>
    </source>
</reference>
<dbReference type="Gene3D" id="2.40.170.20">
    <property type="entry name" value="TonB-dependent receptor, beta-barrel domain"/>
    <property type="match status" value="1"/>
</dbReference>
<proteinExistence type="inferred from homology"/>
<keyword evidence="4" id="KW-0798">TonB box</keyword>
<comment type="similarity">
    <text evidence="4">Belongs to the TonB-dependent receptor family.</text>
</comment>
<dbReference type="SUPFAM" id="SSF56935">
    <property type="entry name" value="Porins"/>
    <property type="match status" value="1"/>
</dbReference>
<evidence type="ECO:0000313" key="6">
    <source>
        <dbReference type="Proteomes" id="UP000188604"/>
    </source>
</evidence>
<dbReference type="InterPro" id="IPR000531">
    <property type="entry name" value="Beta-barrel_TonB"/>
</dbReference>
<dbReference type="Proteomes" id="UP000188604">
    <property type="component" value="Chromosome"/>
</dbReference>
<dbReference type="EMBL" id="CP014691">
    <property type="protein sequence ID" value="AQS87233.1"/>
    <property type="molecule type" value="Genomic_DNA"/>
</dbReference>
<dbReference type="InterPro" id="IPR036942">
    <property type="entry name" value="Beta-barrel_TonB_sf"/>
</dbReference>
<comment type="subcellular location">
    <subcellularLocation>
        <location evidence="1 4">Cell outer membrane</location>
    </subcellularLocation>
</comment>
<dbReference type="STRING" id="320497.A0U93_03940"/>